<evidence type="ECO:0000313" key="2">
    <source>
        <dbReference type="Proteomes" id="UP001162131"/>
    </source>
</evidence>
<evidence type="ECO:0000313" key="1">
    <source>
        <dbReference type="EMBL" id="CAG9333890.1"/>
    </source>
</evidence>
<evidence type="ECO:0008006" key="3">
    <source>
        <dbReference type="Google" id="ProtNLM"/>
    </source>
</evidence>
<dbReference type="EMBL" id="CAJZBQ010000057">
    <property type="protein sequence ID" value="CAG9333890.1"/>
    <property type="molecule type" value="Genomic_DNA"/>
</dbReference>
<dbReference type="Proteomes" id="UP001162131">
    <property type="component" value="Unassembled WGS sequence"/>
</dbReference>
<reference evidence="1" key="1">
    <citation type="submission" date="2021-09" db="EMBL/GenBank/DDBJ databases">
        <authorList>
            <consortium name="AG Swart"/>
            <person name="Singh M."/>
            <person name="Singh A."/>
            <person name="Seah K."/>
            <person name="Emmerich C."/>
        </authorList>
    </citation>
    <scope>NUCLEOTIDE SEQUENCE</scope>
    <source>
        <strain evidence="1">ATCC30299</strain>
    </source>
</reference>
<organism evidence="1 2">
    <name type="scientific">Blepharisma stoltei</name>
    <dbReference type="NCBI Taxonomy" id="1481888"/>
    <lineage>
        <taxon>Eukaryota</taxon>
        <taxon>Sar</taxon>
        <taxon>Alveolata</taxon>
        <taxon>Ciliophora</taxon>
        <taxon>Postciliodesmatophora</taxon>
        <taxon>Heterotrichea</taxon>
        <taxon>Heterotrichida</taxon>
        <taxon>Blepharismidae</taxon>
        <taxon>Blepharisma</taxon>
    </lineage>
</organism>
<proteinExistence type="predicted"/>
<name>A0AAU9K248_9CILI</name>
<sequence>MQALSAPYQCKACHVSISSEEFLIHWEPKYVFSVVSNAKIEADNNVSCSGCGKYLGHKEGLQWHLEPSSLNLKSVAKAEVNLFSLKQQDMADISMKITRLLENTKIEVKQNLLLKSQLRGFQYSSETDLVLLHHRSEGRLLLTDRNGFYNDFLASVYRFMEGRVLVLITNIEESPPEGALVSSEIYELSKFGDQPTIGILGEMGKVVCWKSSPSEYQLNHIRESIMRSAFYREPANYARLPEAYHPSASNKFKCSLL</sequence>
<accession>A0AAU9K248</accession>
<comment type="caution">
    <text evidence="1">The sequence shown here is derived from an EMBL/GenBank/DDBJ whole genome shotgun (WGS) entry which is preliminary data.</text>
</comment>
<dbReference type="AlphaFoldDB" id="A0AAU9K248"/>
<gene>
    <name evidence="1" type="ORF">BSTOLATCC_MIC59699</name>
</gene>
<protein>
    <recommendedName>
        <fullName evidence="3">C2H2-type domain-containing protein</fullName>
    </recommendedName>
</protein>
<keyword evidence="2" id="KW-1185">Reference proteome</keyword>